<protein>
    <submittedName>
        <fullName evidence="1">Uncharacterized protein</fullName>
    </submittedName>
</protein>
<sequence>MFANMLKIFEGALHEEPEPVRNGIAMLKSVPIATLNRWVASFKPRHSDPKAGRAWAWELSISSLASVPFKESLDNLCAVDTEDFKIAPHRWGQTQLHKQCWDDAQAMAEQRGR</sequence>
<reference evidence="1" key="1">
    <citation type="submission" date="2023-10" db="EMBL/GenBank/DDBJ databases">
        <authorList>
            <person name="Chen Y."/>
            <person name="Shah S."/>
            <person name="Dougan E. K."/>
            <person name="Thang M."/>
            <person name="Chan C."/>
        </authorList>
    </citation>
    <scope>NUCLEOTIDE SEQUENCE [LARGE SCALE GENOMIC DNA]</scope>
</reference>
<gene>
    <name evidence="1" type="ORF">PCOR1329_LOCUS34499</name>
</gene>
<proteinExistence type="predicted"/>
<accession>A0ABN9T0X5</accession>
<comment type="caution">
    <text evidence="1">The sequence shown here is derived from an EMBL/GenBank/DDBJ whole genome shotgun (WGS) entry which is preliminary data.</text>
</comment>
<name>A0ABN9T0X5_9DINO</name>
<dbReference type="EMBL" id="CAUYUJ010014232">
    <property type="protein sequence ID" value="CAK0838579.1"/>
    <property type="molecule type" value="Genomic_DNA"/>
</dbReference>
<organism evidence="1 2">
    <name type="scientific">Prorocentrum cordatum</name>
    <dbReference type="NCBI Taxonomy" id="2364126"/>
    <lineage>
        <taxon>Eukaryota</taxon>
        <taxon>Sar</taxon>
        <taxon>Alveolata</taxon>
        <taxon>Dinophyceae</taxon>
        <taxon>Prorocentrales</taxon>
        <taxon>Prorocentraceae</taxon>
        <taxon>Prorocentrum</taxon>
    </lineage>
</organism>
<evidence type="ECO:0000313" key="1">
    <source>
        <dbReference type="EMBL" id="CAK0838579.1"/>
    </source>
</evidence>
<dbReference type="Proteomes" id="UP001189429">
    <property type="component" value="Unassembled WGS sequence"/>
</dbReference>
<evidence type="ECO:0000313" key="2">
    <source>
        <dbReference type="Proteomes" id="UP001189429"/>
    </source>
</evidence>
<keyword evidence="2" id="KW-1185">Reference proteome</keyword>